<evidence type="ECO:0000256" key="14">
    <source>
        <dbReference type="SAM" id="MobiDB-lite"/>
    </source>
</evidence>
<feature type="compositionally biased region" description="Basic and acidic residues" evidence="14">
    <location>
        <begin position="267"/>
        <end position="299"/>
    </location>
</feature>
<dbReference type="PANTHER" id="PTHR12982:SF0">
    <property type="entry name" value="PHOSPHATIDYLINOSITOL N-ACETYLGLUCOSAMINYLTRANSFERASE SUBUNIT C"/>
    <property type="match status" value="1"/>
</dbReference>
<feature type="region of interest" description="Disordered" evidence="14">
    <location>
        <begin position="752"/>
        <end position="784"/>
    </location>
</feature>
<dbReference type="FunFam" id="2.40.100.10:FF:000007">
    <property type="entry name" value="Peptidyl-prolyl cis-trans isomerase CWC27 homolog"/>
    <property type="match status" value="1"/>
</dbReference>
<evidence type="ECO:0000256" key="5">
    <source>
        <dbReference type="ARBA" id="ARBA00008321"/>
    </source>
</evidence>
<evidence type="ECO:0000256" key="15">
    <source>
        <dbReference type="SAM" id="Phobius"/>
    </source>
</evidence>
<dbReference type="PROSITE" id="PS00170">
    <property type="entry name" value="CSA_PPIASE_1"/>
    <property type="match status" value="1"/>
</dbReference>
<sequence length="784" mass="90283">MSNIYIQEPPALGKVLLKTSAGDIDIELWTKETPKACRNFIQLCMEGYYNGTIFHRVVPGFIVQGGDPNGDGTGGESIYGEPFKDEFHSRLRFNRRGLVAMANAGKDDNGSQFFITLGSTPELQNKHTIFGKVTGDTIYNVLKLTEGLITDDRPDHPHRIITTTVIINPFTDITPRVKEVVPEEKKTKKKEIQGVKNLGLLSFGEDAEEDEDEAQEYRGKPKSTHDLLQDPTLISKTAAELELENDVKDDQKTEQKKEHTLSAVSSIRDKLKKRERDGNTNERENKKDGSPEEKKMREESESEEEEEYYLGKERDMERRKETDRIRNEIRQLKKEMRGPKEVKEEVKEKETKKTVEDNEMYKEFVEEQEKYKKMKEKIPKKGAARRKVWVKNLYENRDFPDNYTDSKFLEELQKNLFIEKVSLSQAVQGSFRVVLRMCLCVLFGVLFVHMHDKRIHTHTVMYVSTSVTCGCYVMYVWVEGCRLLRHLKIVLIYIVLGYILSPVLHTLTDTVSTDTIHAWSVCMLVVHLIFFDYGVSSAFVSNSLSINAAIFSSVCLVSRLSTAFDAFVLLTISVIFFVLSPQLFSVFLGSRFFLFLFSITLLMTAVSLYTVSSSLLLYFVFLVLVVSGWCPLMFVRWQKYKDNIHGPWDEAIIHNSDEFDEERFRADLTVTADTPSAPPHSSAQRHYKPLITPEATEPEDFTLQLLAKFKTKLHDIKERRNDGDVTDDDDVTDDKWLGHRLHFEDKGAVLAKDASSKGDDWFDIYDPRNPINKRKREKDRKKNK</sequence>
<comment type="similarity">
    <text evidence="5">Belongs to the PIGC family.</text>
</comment>
<dbReference type="InterPro" id="IPR009450">
    <property type="entry name" value="Plno_GlcNAc_GPI2"/>
</dbReference>
<evidence type="ECO:0000256" key="7">
    <source>
        <dbReference type="ARBA" id="ARBA00022692"/>
    </source>
</evidence>
<dbReference type="AlphaFoldDB" id="A0A212F4B1"/>
<feature type="transmembrane region" description="Helical" evidence="15">
    <location>
        <begin position="490"/>
        <end position="507"/>
    </location>
</feature>
<feature type="region of interest" description="Disordered" evidence="14">
    <location>
        <begin position="245"/>
        <end position="322"/>
    </location>
</feature>
<dbReference type="InParanoid" id="A0A212F4B1"/>
<feature type="transmembrane region" description="Helical" evidence="15">
    <location>
        <begin position="560"/>
        <end position="580"/>
    </location>
</feature>
<dbReference type="KEGG" id="dpl:KGM_206220"/>
<feature type="region of interest" description="Disordered" evidence="14">
    <location>
        <begin position="201"/>
        <end position="232"/>
    </location>
</feature>
<evidence type="ECO:0000256" key="10">
    <source>
        <dbReference type="ARBA" id="ARBA00023242"/>
    </source>
</evidence>
<evidence type="ECO:0000256" key="11">
    <source>
        <dbReference type="ARBA" id="ARBA00040027"/>
    </source>
</evidence>
<keyword evidence="10" id="KW-0539">Nucleus</keyword>
<feature type="transmembrane region" description="Helical" evidence="15">
    <location>
        <begin position="592"/>
        <end position="609"/>
    </location>
</feature>
<evidence type="ECO:0000256" key="8">
    <source>
        <dbReference type="ARBA" id="ARBA00022989"/>
    </source>
</evidence>
<accession>A0A212F4B1</accession>
<dbReference type="InterPro" id="IPR029000">
    <property type="entry name" value="Cyclophilin-like_dom_sf"/>
</dbReference>
<evidence type="ECO:0000256" key="2">
    <source>
        <dbReference type="ARBA" id="ARBA00004141"/>
    </source>
</evidence>
<keyword evidence="7 15" id="KW-0812">Transmembrane</keyword>
<feature type="transmembrane region" description="Helical" evidence="15">
    <location>
        <begin position="460"/>
        <end position="478"/>
    </location>
</feature>
<dbReference type="Pfam" id="PF06432">
    <property type="entry name" value="GPI2"/>
    <property type="match status" value="1"/>
</dbReference>
<dbReference type="PROSITE" id="PS50072">
    <property type="entry name" value="CSA_PPIASE_2"/>
    <property type="match status" value="1"/>
</dbReference>
<keyword evidence="17" id="KW-0413">Isomerase</keyword>
<dbReference type="Pfam" id="PF00160">
    <property type="entry name" value="Pro_isomerase"/>
    <property type="match status" value="1"/>
</dbReference>
<evidence type="ECO:0000313" key="18">
    <source>
        <dbReference type="Proteomes" id="UP000007151"/>
    </source>
</evidence>
<keyword evidence="8 15" id="KW-1133">Transmembrane helix</keyword>
<gene>
    <name evidence="17" type="ORF">KGM_206220</name>
</gene>
<proteinExistence type="inferred from homology"/>
<dbReference type="STRING" id="278856.A0A212F4B1"/>
<comment type="subunit">
    <text evidence="13">Part of the activated spliceosome B/catalytic step 1 spliceosome, one of the forms of the spliceosome which has a well-formed active site but still cannot catalyze the branching reaction and is composed at least of 52 proteins, the U2, U5 and U6 snRNAs and the pre-mRNA. Recruited during early steps of activated spliceosome B maturation, it is probably one of the first proteins released from this complex as he matures to the spliceosome C complex. Component of the minor spliceosome, which splices U12-type introns.</text>
</comment>
<dbReference type="InterPro" id="IPR002130">
    <property type="entry name" value="Cyclophilin-type_PPIase_dom"/>
</dbReference>
<evidence type="ECO:0000259" key="16">
    <source>
        <dbReference type="PROSITE" id="PS50072"/>
    </source>
</evidence>
<dbReference type="eggNOG" id="KOG0885">
    <property type="taxonomic scope" value="Eukaryota"/>
</dbReference>
<feature type="domain" description="PPIase cyclophilin-type" evidence="16">
    <location>
        <begin position="11"/>
        <end position="162"/>
    </location>
</feature>
<dbReference type="Proteomes" id="UP000007151">
    <property type="component" value="Unassembled WGS sequence"/>
</dbReference>
<dbReference type="PANTHER" id="PTHR12982">
    <property type="entry name" value="PHOSPHATIDYLINOSITOL GLYCAN, CLASS C"/>
    <property type="match status" value="1"/>
</dbReference>
<dbReference type="GO" id="GO:0003755">
    <property type="term" value="F:peptidyl-prolyl cis-trans isomerase activity"/>
    <property type="evidence" value="ECO:0007669"/>
    <property type="project" value="InterPro"/>
</dbReference>
<evidence type="ECO:0000256" key="13">
    <source>
        <dbReference type="ARBA" id="ARBA00046368"/>
    </source>
</evidence>
<dbReference type="CDD" id="cd01925">
    <property type="entry name" value="cyclophilin_CeCYP16-like"/>
    <property type="match status" value="1"/>
</dbReference>
<comment type="caution">
    <text evidence="17">The sequence shown here is derived from an EMBL/GenBank/DDBJ whole genome shotgun (WGS) entry which is preliminary data.</text>
</comment>
<dbReference type="GO" id="GO:0006457">
    <property type="term" value="P:protein folding"/>
    <property type="evidence" value="ECO:0007669"/>
    <property type="project" value="InterPro"/>
</dbReference>
<feature type="transmembrane region" description="Helical" evidence="15">
    <location>
        <begin position="519"/>
        <end position="540"/>
    </location>
</feature>
<feature type="compositionally biased region" description="Basic and acidic residues" evidence="14">
    <location>
        <begin position="245"/>
        <end position="260"/>
    </location>
</feature>
<dbReference type="Gene3D" id="2.40.100.10">
    <property type="entry name" value="Cyclophilin-like"/>
    <property type="match status" value="1"/>
</dbReference>
<feature type="transmembrane region" description="Helical" evidence="15">
    <location>
        <begin position="429"/>
        <end position="448"/>
    </location>
</feature>
<name>A0A212F4B1_DANPL</name>
<evidence type="ECO:0000256" key="6">
    <source>
        <dbReference type="ARBA" id="ARBA00022502"/>
    </source>
</evidence>
<evidence type="ECO:0000256" key="12">
    <source>
        <dbReference type="ARBA" id="ARBA00042090"/>
    </source>
</evidence>
<dbReference type="UniPathway" id="UPA00196"/>
<dbReference type="eggNOG" id="KOG3059">
    <property type="taxonomic scope" value="Eukaryota"/>
</dbReference>
<protein>
    <recommendedName>
        <fullName evidence="11">Spliceosome-associated protein CWC27 homolog</fullName>
    </recommendedName>
    <alternativeName>
        <fullName evidence="12">Probable inactive peptidyl-prolyl cis-trans isomerase CWC27 homolog</fullName>
    </alternativeName>
</protein>
<keyword evidence="18" id="KW-1185">Reference proteome</keyword>
<dbReference type="InterPro" id="IPR020892">
    <property type="entry name" value="Cyclophilin-type_PPIase_CS"/>
</dbReference>
<dbReference type="FunCoup" id="A0A212F4B1">
    <property type="interactions" value="816"/>
</dbReference>
<comment type="similarity">
    <text evidence="4">Belongs to the cyclophilin-type PPIase family.</text>
</comment>
<feature type="compositionally biased region" description="Acidic residues" evidence="14">
    <location>
        <begin position="205"/>
        <end position="214"/>
    </location>
</feature>
<evidence type="ECO:0000313" key="17">
    <source>
        <dbReference type="EMBL" id="OWR48576.1"/>
    </source>
</evidence>
<feature type="compositionally biased region" description="Basic and acidic residues" evidence="14">
    <location>
        <begin position="215"/>
        <end position="228"/>
    </location>
</feature>
<dbReference type="GO" id="GO:0006506">
    <property type="term" value="P:GPI anchor biosynthetic process"/>
    <property type="evidence" value="ECO:0007669"/>
    <property type="project" value="UniProtKB-UniPathway"/>
</dbReference>
<comment type="pathway">
    <text evidence="3">Glycolipid biosynthesis; glycosylphosphatidylinositol-anchor biosynthesis.</text>
</comment>
<organism evidence="17 18">
    <name type="scientific">Danaus plexippus plexippus</name>
    <dbReference type="NCBI Taxonomy" id="278856"/>
    <lineage>
        <taxon>Eukaryota</taxon>
        <taxon>Metazoa</taxon>
        <taxon>Ecdysozoa</taxon>
        <taxon>Arthropoda</taxon>
        <taxon>Hexapoda</taxon>
        <taxon>Insecta</taxon>
        <taxon>Pterygota</taxon>
        <taxon>Neoptera</taxon>
        <taxon>Endopterygota</taxon>
        <taxon>Lepidoptera</taxon>
        <taxon>Glossata</taxon>
        <taxon>Ditrysia</taxon>
        <taxon>Papilionoidea</taxon>
        <taxon>Nymphalidae</taxon>
        <taxon>Danainae</taxon>
        <taxon>Danaini</taxon>
        <taxon>Danaina</taxon>
        <taxon>Danaus</taxon>
        <taxon>Danaus</taxon>
    </lineage>
</organism>
<reference evidence="17 18" key="1">
    <citation type="journal article" date="2011" name="Cell">
        <title>The monarch butterfly genome yields insights into long-distance migration.</title>
        <authorList>
            <person name="Zhan S."/>
            <person name="Merlin C."/>
            <person name="Boore J.L."/>
            <person name="Reppert S.M."/>
        </authorList>
    </citation>
    <scope>NUCLEOTIDE SEQUENCE [LARGE SCALE GENOMIC DNA]</scope>
    <source>
        <strain evidence="17">F-2</strain>
    </source>
</reference>
<feature type="compositionally biased region" description="Basic and acidic residues" evidence="14">
    <location>
        <begin position="309"/>
        <end position="322"/>
    </location>
</feature>
<feature type="transmembrane region" description="Helical" evidence="15">
    <location>
        <begin position="615"/>
        <end position="635"/>
    </location>
</feature>
<evidence type="ECO:0000256" key="3">
    <source>
        <dbReference type="ARBA" id="ARBA00004687"/>
    </source>
</evidence>
<dbReference type="GO" id="GO:0000506">
    <property type="term" value="C:glycosylphosphatidylinositol-N-acetylglucosaminyltransferase (GPI-GnT) complex"/>
    <property type="evidence" value="ECO:0007669"/>
    <property type="project" value="TreeGrafter"/>
</dbReference>
<keyword evidence="9 15" id="KW-0472">Membrane</keyword>
<feature type="compositionally biased region" description="Basic residues" evidence="14">
    <location>
        <begin position="771"/>
        <end position="784"/>
    </location>
</feature>
<evidence type="ECO:0000256" key="4">
    <source>
        <dbReference type="ARBA" id="ARBA00007365"/>
    </source>
</evidence>
<keyword evidence="6" id="KW-0337">GPI-anchor biosynthesis</keyword>
<evidence type="ECO:0000256" key="9">
    <source>
        <dbReference type="ARBA" id="ARBA00023136"/>
    </source>
</evidence>
<dbReference type="EMBL" id="AGBW02010396">
    <property type="protein sequence ID" value="OWR48576.1"/>
    <property type="molecule type" value="Genomic_DNA"/>
</dbReference>
<dbReference type="SUPFAM" id="SSF50891">
    <property type="entry name" value="Cyclophilin-like"/>
    <property type="match status" value="1"/>
</dbReference>
<evidence type="ECO:0000256" key="1">
    <source>
        <dbReference type="ARBA" id="ARBA00004123"/>
    </source>
</evidence>
<dbReference type="PRINTS" id="PR00153">
    <property type="entry name" value="CSAPPISMRASE"/>
</dbReference>
<comment type="subcellular location">
    <subcellularLocation>
        <location evidence="2">Membrane</location>
        <topology evidence="2">Multi-pass membrane protein</topology>
    </subcellularLocation>
    <subcellularLocation>
        <location evidence="1">Nucleus</location>
    </subcellularLocation>
</comment>
<dbReference type="GO" id="GO:0005634">
    <property type="term" value="C:nucleus"/>
    <property type="evidence" value="ECO:0007669"/>
    <property type="project" value="UniProtKB-SubCell"/>
</dbReference>